<dbReference type="Proteomes" id="UP000675664">
    <property type="component" value="Unassembled WGS sequence"/>
</dbReference>
<protein>
    <recommendedName>
        <fullName evidence="3">DUF5704 domain-containing protein</fullName>
    </recommendedName>
</protein>
<accession>A0A8J7W3D8</accession>
<organism evidence="1 2">
    <name type="scientific">Sinanaerobacter chloroacetimidivorans</name>
    <dbReference type="NCBI Taxonomy" id="2818044"/>
    <lineage>
        <taxon>Bacteria</taxon>
        <taxon>Bacillati</taxon>
        <taxon>Bacillota</taxon>
        <taxon>Clostridia</taxon>
        <taxon>Peptostreptococcales</taxon>
        <taxon>Anaerovoracaceae</taxon>
        <taxon>Sinanaerobacter</taxon>
    </lineage>
</organism>
<evidence type="ECO:0008006" key="3">
    <source>
        <dbReference type="Google" id="ProtNLM"/>
    </source>
</evidence>
<name>A0A8J7W3D8_9FIRM</name>
<sequence>MSFLEEAHLGYLGYGTGLYDKYTQERQVQFPFDVYIGNVFREKNTWITVGNVTNFRIAPWVVEASYTLKMRSIAKNSIAEPSWESKTEQSANLNNQNYVATDTMAVDVSGNIYDFKITNIMDYPLWENVFLKPGSIKSNGTAFSVGVYNKKGAQTGTAKYTMPIMPGSHPFIDNQGAVKLGYTFRYSFTTMASLNDNRDFIRVEPRFYYVKNDGSGRQEVDLYYHDTVNKKQVYFLKVGTVLDHDNVKKVSLNSLANVVEEKEIETTAEMTGRKEDSIRYKEVDCYSPQMITLPSQLRTFAGSTNNVPSTRINQAKMSVQKWYGEYSLPAETFAVPKGYDVLNAARLKNGLSGREDFWLKDGYIIINFDIETYHYNSTTGVAERHLSYINKQNSQTYGCCNMWKKEGYTYTRTNYGKTFDLTDGDTMFLYTIYQYGRKTNASTDYSSRGTH</sequence>
<dbReference type="EMBL" id="JAGSND010000016">
    <property type="protein sequence ID" value="MBR0599764.1"/>
    <property type="molecule type" value="Genomic_DNA"/>
</dbReference>
<proteinExistence type="predicted"/>
<gene>
    <name evidence="1" type="ORF">KCX82_17915</name>
</gene>
<evidence type="ECO:0000313" key="1">
    <source>
        <dbReference type="EMBL" id="MBR0599764.1"/>
    </source>
</evidence>
<dbReference type="RefSeq" id="WP_227019891.1">
    <property type="nucleotide sequence ID" value="NZ_JAGSND010000016.1"/>
</dbReference>
<evidence type="ECO:0000313" key="2">
    <source>
        <dbReference type="Proteomes" id="UP000675664"/>
    </source>
</evidence>
<reference evidence="1" key="2">
    <citation type="submission" date="2021-04" db="EMBL/GenBank/DDBJ databases">
        <authorList>
            <person name="Liu J."/>
        </authorList>
    </citation>
    <scope>NUCLEOTIDE SEQUENCE</scope>
    <source>
        <strain evidence="1">BAD-6</strain>
    </source>
</reference>
<comment type="caution">
    <text evidence="1">The sequence shown here is derived from an EMBL/GenBank/DDBJ whole genome shotgun (WGS) entry which is preliminary data.</text>
</comment>
<keyword evidence="2" id="KW-1185">Reference proteome</keyword>
<dbReference type="AlphaFoldDB" id="A0A8J7W3D8"/>
<reference evidence="1" key="1">
    <citation type="submission" date="2021-04" db="EMBL/GenBank/DDBJ databases">
        <title>Sinoanaerobacter chloroacetimidivorans sp. nov., an obligate anaerobic bacterium isolated from anaerobic sludge.</title>
        <authorList>
            <person name="Bao Y."/>
        </authorList>
    </citation>
    <scope>NUCLEOTIDE SEQUENCE</scope>
    <source>
        <strain evidence="1">BAD-6</strain>
    </source>
</reference>